<dbReference type="EMBL" id="JBBKAM010000002">
    <property type="protein sequence ID" value="MEJ8643655.1"/>
    <property type="molecule type" value="Genomic_DNA"/>
</dbReference>
<dbReference type="InterPro" id="IPR011009">
    <property type="entry name" value="Kinase-like_dom_sf"/>
</dbReference>
<feature type="domain" description="Protein kinase" evidence="2">
    <location>
        <begin position="1"/>
        <end position="126"/>
    </location>
</feature>
<dbReference type="PROSITE" id="PS50011">
    <property type="entry name" value="PROTEIN_KINASE_DOM"/>
    <property type="match status" value="1"/>
</dbReference>
<evidence type="ECO:0000313" key="4">
    <source>
        <dbReference type="Proteomes" id="UP001382904"/>
    </source>
</evidence>
<feature type="region of interest" description="Disordered" evidence="1">
    <location>
        <begin position="92"/>
        <end position="126"/>
    </location>
</feature>
<evidence type="ECO:0000256" key="1">
    <source>
        <dbReference type="SAM" id="MobiDB-lite"/>
    </source>
</evidence>
<reference evidence="3 4" key="1">
    <citation type="submission" date="2024-03" db="EMBL/GenBank/DDBJ databases">
        <title>Novel Streptomyces species of biotechnological and ecological value are a feature of Machair soil.</title>
        <authorList>
            <person name="Prole J.R."/>
            <person name="Goodfellow M."/>
            <person name="Allenby N."/>
            <person name="Ward A.C."/>
        </authorList>
    </citation>
    <scope>NUCLEOTIDE SEQUENCE [LARGE SCALE GENOMIC DNA]</scope>
    <source>
        <strain evidence="3 4">MS1.HAVA.3</strain>
    </source>
</reference>
<dbReference type="SUPFAM" id="SSF56112">
    <property type="entry name" value="Protein kinase-like (PK-like)"/>
    <property type="match status" value="1"/>
</dbReference>
<accession>A0ABU8U7I7</accession>
<organism evidence="3 4">
    <name type="scientific">Streptomyces caledonius</name>
    <dbReference type="NCBI Taxonomy" id="3134107"/>
    <lineage>
        <taxon>Bacteria</taxon>
        <taxon>Bacillati</taxon>
        <taxon>Actinomycetota</taxon>
        <taxon>Actinomycetes</taxon>
        <taxon>Kitasatosporales</taxon>
        <taxon>Streptomycetaceae</taxon>
        <taxon>Streptomyces</taxon>
    </lineage>
</organism>
<keyword evidence="4" id="KW-1185">Reference proteome</keyword>
<protein>
    <recommendedName>
        <fullName evidence="2">Protein kinase domain-containing protein</fullName>
    </recommendedName>
</protein>
<feature type="compositionally biased region" description="Low complexity" evidence="1">
    <location>
        <begin position="93"/>
        <end position="126"/>
    </location>
</feature>
<dbReference type="Gene3D" id="1.10.510.10">
    <property type="entry name" value="Transferase(Phosphotransferase) domain 1"/>
    <property type="match status" value="1"/>
</dbReference>
<evidence type="ECO:0000259" key="2">
    <source>
        <dbReference type="PROSITE" id="PS50011"/>
    </source>
</evidence>
<dbReference type="InterPro" id="IPR000719">
    <property type="entry name" value="Prot_kinase_dom"/>
</dbReference>
<dbReference type="Proteomes" id="UP001382904">
    <property type="component" value="Unassembled WGS sequence"/>
</dbReference>
<proteinExistence type="predicted"/>
<name>A0ABU8U7I7_9ACTN</name>
<sequence>MAVKVIRDEITGHPEALARFRREAETVRAVRSAYTANLIDASLESAPYWLATEYVAGPALGHAVGRRGALPAETCRRLFAALAEGLASVHAYGSRTGTSSRRTSSWARRARSSSTSASRAGSARPS</sequence>
<comment type="caution">
    <text evidence="3">The sequence shown here is derived from an EMBL/GenBank/DDBJ whole genome shotgun (WGS) entry which is preliminary data.</text>
</comment>
<evidence type="ECO:0000313" key="3">
    <source>
        <dbReference type="EMBL" id="MEJ8643655.1"/>
    </source>
</evidence>
<gene>
    <name evidence="3" type="ORF">WKI68_24345</name>
</gene>